<dbReference type="AlphaFoldDB" id="X1JNK7"/>
<protein>
    <recommendedName>
        <fullName evidence="2">MalT-like TPR region domain-containing protein</fullName>
    </recommendedName>
</protein>
<dbReference type="PROSITE" id="PS50005">
    <property type="entry name" value="TPR"/>
    <property type="match status" value="1"/>
</dbReference>
<dbReference type="EMBL" id="BARU01033783">
    <property type="protein sequence ID" value="GAH71378.1"/>
    <property type="molecule type" value="Genomic_DNA"/>
</dbReference>
<accession>X1JNK7</accession>
<evidence type="ECO:0008006" key="2">
    <source>
        <dbReference type="Google" id="ProtNLM"/>
    </source>
</evidence>
<gene>
    <name evidence="1" type="ORF">S03H2_53101</name>
</gene>
<evidence type="ECO:0000313" key="1">
    <source>
        <dbReference type="EMBL" id="GAH71378.1"/>
    </source>
</evidence>
<dbReference type="InterPro" id="IPR011990">
    <property type="entry name" value="TPR-like_helical_dom_sf"/>
</dbReference>
<dbReference type="Gene3D" id="1.25.40.10">
    <property type="entry name" value="Tetratricopeptide repeat domain"/>
    <property type="match status" value="1"/>
</dbReference>
<reference evidence="1" key="1">
    <citation type="journal article" date="2014" name="Front. Microbiol.">
        <title>High frequency of phylogenetically diverse reductive dehalogenase-homologous genes in deep subseafloor sedimentary metagenomes.</title>
        <authorList>
            <person name="Kawai M."/>
            <person name="Futagami T."/>
            <person name="Toyoda A."/>
            <person name="Takaki Y."/>
            <person name="Nishi S."/>
            <person name="Hori S."/>
            <person name="Arai W."/>
            <person name="Tsubouchi T."/>
            <person name="Morono Y."/>
            <person name="Uchiyama I."/>
            <person name="Ito T."/>
            <person name="Fujiyama A."/>
            <person name="Inagaki F."/>
            <person name="Takami H."/>
        </authorList>
    </citation>
    <scope>NUCLEOTIDE SEQUENCE</scope>
    <source>
        <strain evidence="1">Expedition CK06-06</strain>
    </source>
</reference>
<dbReference type="SUPFAM" id="SSF48452">
    <property type="entry name" value="TPR-like"/>
    <property type="match status" value="1"/>
</dbReference>
<name>X1JNK7_9ZZZZ</name>
<organism evidence="1">
    <name type="scientific">marine sediment metagenome</name>
    <dbReference type="NCBI Taxonomy" id="412755"/>
    <lineage>
        <taxon>unclassified sequences</taxon>
        <taxon>metagenomes</taxon>
        <taxon>ecological metagenomes</taxon>
    </lineage>
</organism>
<dbReference type="InterPro" id="IPR019734">
    <property type="entry name" value="TPR_rpt"/>
</dbReference>
<sequence length="257" mass="30280">KEASKILEESLKIFNKYHQKKIVVSILLQLRKIASHLNKNNIEINYLKNALEIAKSGGVPLNFIIRINYKLGKTFFKLKDYNNALKHFTVILNFFKDEKESINKVEYIGLASLYVGLINLEQNNISESKLNLKEAFHIGNKSLKVRFKYHLLRGRYFKNKGNLSQAQKSFRMAFSGIKISDKKYQNIIIDLLMEIAEFYIHHRKDTKKAFYHLQLVEKLISKKTISGIQRALRWNLLMSDYYKFIVKDKEKTTYYNA</sequence>
<feature type="non-terminal residue" evidence="1">
    <location>
        <position position="257"/>
    </location>
</feature>
<comment type="caution">
    <text evidence="1">The sequence shown here is derived from an EMBL/GenBank/DDBJ whole genome shotgun (WGS) entry which is preliminary data.</text>
</comment>
<proteinExistence type="predicted"/>
<feature type="non-terminal residue" evidence="1">
    <location>
        <position position="1"/>
    </location>
</feature>